<dbReference type="GO" id="GO:0000781">
    <property type="term" value="C:chromosome, telomeric region"/>
    <property type="evidence" value="ECO:0007669"/>
    <property type="project" value="UniProtKB-SubCell"/>
</dbReference>
<feature type="region of interest" description="Disordered" evidence="15">
    <location>
        <begin position="852"/>
        <end position="898"/>
    </location>
</feature>
<dbReference type="InterPro" id="IPR044107">
    <property type="entry name" value="PIKKc_ATM"/>
</dbReference>
<organism evidence="19 20">
    <name type="scientific">Austropuccinia psidii MF-1</name>
    <dbReference type="NCBI Taxonomy" id="1389203"/>
    <lineage>
        <taxon>Eukaryota</taxon>
        <taxon>Fungi</taxon>
        <taxon>Dikarya</taxon>
        <taxon>Basidiomycota</taxon>
        <taxon>Pucciniomycotina</taxon>
        <taxon>Pucciniomycetes</taxon>
        <taxon>Pucciniales</taxon>
        <taxon>Sphaerophragmiaceae</taxon>
        <taxon>Austropuccinia</taxon>
    </lineage>
</organism>
<gene>
    <name evidence="19" type="ORF">O181_005286</name>
</gene>
<dbReference type="GO" id="GO:0004674">
    <property type="term" value="F:protein serine/threonine kinase activity"/>
    <property type="evidence" value="ECO:0007669"/>
    <property type="project" value="UniProtKB-KW"/>
</dbReference>
<dbReference type="PROSITE" id="PS00915">
    <property type="entry name" value="PI3_4_KINASE_1"/>
    <property type="match status" value="1"/>
</dbReference>
<dbReference type="InterPro" id="IPR014009">
    <property type="entry name" value="PIK_FAT"/>
</dbReference>
<evidence type="ECO:0000256" key="7">
    <source>
        <dbReference type="ARBA" id="ARBA00022741"/>
    </source>
</evidence>
<keyword evidence="14" id="KW-0779">Telomere</keyword>
<comment type="caution">
    <text evidence="19">The sequence shown here is derived from an EMBL/GenBank/DDBJ whole genome shotgun (WGS) entry which is preliminary data.</text>
</comment>
<dbReference type="GO" id="GO:0006281">
    <property type="term" value="P:DNA repair"/>
    <property type="evidence" value="ECO:0007669"/>
    <property type="project" value="InterPro"/>
</dbReference>
<evidence type="ECO:0000256" key="3">
    <source>
        <dbReference type="ARBA" id="ARBA00012513"/>
    </source>
</evidence>
<dbReference type="EMBL" id="AVOT02001075">
    <property type="protein sequence ID" value="MBW0465571.1"/>
    <property type="molecule type" value="Genomic_DNA"/>
</dbReference>
<dbReference type="InterPro" id="IPR021668">
    <property type="entry name" value="TAN"/>
</dbReference>
<sequence length="3064" mass="343525">MFRDDNSTWDHALSLIASTTVTDRTKGIELFSDLLSNPTNMASCKESHWKAIFHQLLSTAETEKSNWLKQSASAKGASSKTGNLNRLKALISLIRKSVSQFVSVFRAKVMKLVINRVIDLVVAPNRTLIDFLALDCIRTLRDFLLYQPHLEHLTPSSSAELAAICFASILDKKLPKTLTLPNNLEFIDVPLSLSDSNSDFISHTVNPRIIDSSQLLSIILSSSSSLCLTHSRSLLFNLHQILKIFPRETSAHFHLISALHFVLRDLELNKGHDLTHLAPHLGECLLPLWSTKSNDLKEQMIICLTYLFPFVVRQVDNHQLGYHHDHSSSSQTFTKALFDLISHDKENRSSSDLISSRALRLIAPPQSPPQSFLTTKAFGWAPAHAIDSSAGRAQAITWATLKLGAFALNQVLIFSDRFSAGEFSSPRKRRKVDNILERFLRSLKPGLSTPSIIHRLQLLIIIADCHWILLDSNAQSQIVKVMLELLGTDNSIILDWVFIFWGTLAVSAPQLRKDRTLSLEANLADSLIPSIADWTQVWSYVIRRTAQPSSCRTASYVAYNLLITQQIPSQIAYDGIYNFLNDLYIQGPTFPYDSVCMLVSECLILGSANLRLSIHRLEQKALIWLTKIWPEVDRAASIGSPVGNHSQRNRRLIPEGFDAECLTRLLLSIAKLNPLPPYTPISHLPDCTITTTFLYLQTTQHIRSSLFHNQTQDLSWSPTSLQASFSSLSSPGTLPSNDISGSLNVSRQISAILYQTIGRLFEEIEGAKKTVELSLLVPPCSHLKMIIDILMAAILFECSCQVSGLMPDRQSLNTISSFLDIVLQLVGLPQWSPPERALLLSCFEPVILSPSSTSPSAPLDSLLSPGKASGLSSSKLKVPQPESPDQNSKAGGNKSLSPSHEREEFVKQVWFLHPTLTLRLQDFLTMCEVLLQSMLSTTASVVIGNTAEANMAYTQAKGTMINFDDDDDDKLDILAKSHSREGSVFSHSDEFKKKTLRNGLGTVSHEKSTISVTTICIHALITGAKMSPSIGAPQHSLDSNKIFNILDNCSGLEIIPIGIPVFNCLSAGLFCLTGKQMNQILENLGDRYLSTYLYSQNLSIRKLVIQIIQLSLPCWSNNKEEQSVNLHMAARELFQYMFLQVHQDNLQAWELRHGLNVLLHTALKLDPHGVSWASGLEIPSKDNDLLYLPINLTLRFLQDDDFRVRHGAVIFAPRNFELIHPDQHQSVEYWREVISHLPPVASELEIMLTHSLCIINTFIVSEVIRPRAYHKLLNILIQPQETREDLLHFEIVSILLKRAANQLGYSGLDELYKFYAAHVAFERSSRKDPPLHVSEKVVGKRLEEGKKIEVARAHLLAAGPQFYLSGSLNAFQTCAHLAALKEDEALRLCFPHITAQLLARACTQASASKDATIDIDHLVQPTMKALAHRSGFEQDIMQLESDRIVAHLMACAYISSQDLDTIAKSMSERSDRNVFQVLTSKLRKRHLCEPALPFYPILCIINAMKWVGQRYPVFTEPAMAYSIISHTFAALFRSPFINDHLRAICTLSIFIALSHSVISNCLPILSLLLQGSLPLISSEEHFQSICTLIQWSIGKILQPGSLHLKGHDLAGQLIISIVEAIKSVADSSSNNRDDANVARDFNAWLLNHVKTTSSTGSTHSKTLCNYVLLHWPEKQELITRCNATSLIHTCLTSASSFRLIQHFDDVALPEDKEEAGIILYNLLLSVRETKSQVRIEDCKAYLKLLYKNSGIITPPRLGRAVASSTKSNLGEAALNSEAEIISQIFAITTLLLQTSDFQLMLRISEFIHKGSSLEMCPDFQDPHCWVPPLLAGRASLISHQTLCRPYDVHQLANPAYLNNFSALEGLAKSSKQWTSGFLQLLIASRAESRPFYSQLSSLIEINDELAAELLPRVLHANLLHEAQSQLSTLKKKVSQHISAILRSSSTDQMVIARVLNLITYLRYHPRPGDDPLGSDKWLQVSWIEIAKHATQLGNSALGFLFIEVGREHGLSVDLSSLTDPDLQSILGRLCANAPEPDAFYSLSPTDPMNFLLQRYQHESLWDSAFGLHGAILEGTNVASPEFSEAMTLIANYLSNSGLNRLAHAVLDTQRSNHHSHQNQLGLDSTKAQVQSTLPFELAWRASNWDLPVTDQLDLDSSTRVYGALQSYNRDRDLRLQTQVLETCMLGQFQELVKTTIGSAQTCSKVIGSALALCDISSLLRRGKEEETFKSFLTLPSGCEHTIIEQVSAVRRSLLQTVLHGQSATQLERVTSDILRVAQETEIKLRIRTSQEARYAGHLQAALNIIIPFSNFAEGEIPQARLEAKEEFANVLWAKGEQTLALNTLKAVQVSHGLLPEAAVRLSRLGDWISFARLNSPTEIIDLYFTKAIESLDSSKYPEAFGQVAFTYAKFADKQYHELIESGQVQKLTESTQRLKAEVSATQQAFRSDREGQKVLEWKKRIFREDKEKLDLLSELQTRYLFSALEMYLNCLGFEDRHDDIIFRFVSLWFDEHANKALNVRLQSLIGLVSTYKFVRVAHQLLARITRDSDSPFQTVLGQLVTKLCQDHPFHTLFQILLIQRGIPSLIDIAPHSRSRRASQISTQPTLLTPVEMSRANAAQTVLLEISQVSRRKEVLQQVIAVHQAYKEWASCDVRKNPEFLKGGKPVNQLPARFMLTSLKDLSVPVPTSKLQIDKTCRYLPENMACISGYETKFKTAGGIHAPKITYCRGSDGKRYTQLFKGGDDIRQDAIMEQVFQLVNEVLRRDPDCQKRRLNFKTYNVIPLSSDSGVIEFVENTRSLLEILLPVHVKYNEPPDWDITRIKKYLNLPRDTLIQERRKRFEEVVAHCRPAMRFWFFEAQKCPQKWYEMRLNFTRSTATASIVGHILGLGDRHLSNILIDKVTGEMVQIDLGIAFDNGKLLPIPETVPFRLTRDIIDGFGVAKTEGVFRRCCEQTLRVLRENRDLIMTIIDVLKHDPLQAWVITEQKAKEMQGVQEILSSSTSSNRKLKNNSEPQVSENASRALASVENKLSGDLSVETTVTQLILEATNIDNLGGIFVGWSPFY</sequence>
<keyword evidence="14" id="KW-0158">Chromosome</keyword>
<dbReference type="GO" id="GO:0006325">
    <property type="term" value="P:chromatin organization"/>
    <property type="evidence" value="ECO:0007669"/>
    <property type="project" value="UniProtKB-KW"/>
</dbReference>
<dbReference type="SMART" id="SM01342">
    <property type="entry name" value="TAN"/>
    <property type="match status" value="1"/>
</dbReference>
<evidence type="ECO:0000256" key="1">
    <source>
        <dbReference type="ARBA" id="ARBA00004123"/>
    </source>
</evidence>
<evidence type="ECO:0000259" key="16">
    <source>
        <dbReference type="PROSITE" id="PS50290"/>
    </source>
</evidence>
<dbReference type="InterPro" id="IPR018936">
    <property type="entry name" value="PI3/4_kinase_CS"/>
</dbReference>
<keyword evidence="11 14" id="KW-0539">Nucleus</keyword>
<dbReference type="PANTHER" id="PTHR37079">
    <property type="entry name" value="SERINE/THREONINE-PROTEIN KINASE ATM"/>
    <property type="match status" value="1"/>
</dbReference>
<feature type="region of interest" description="Disordered" evidence="15">
    <location>
        <begin position="2993"/>
        <end position="3019"/>
    </location>
</feature>
<comment type="subcellular location">
    <subcellularLocation>
        <location evidence="14">Chromosome</location>
        <location evidence="14">Telomere</location>
    </subcellularLocation>
    <subcellularLocation>
        <location evidence="1 14">Nucleus</location>
    </subcellularLocation>
</comment>
<dbReference type="OrthoDB" id="2504434at2759"/>
<dbReference type="SMART" id="SM01343">
    <property type="entry name" value="FATC"/>
    <property type="match status" value="1"/>
</dbReference>
<evidence type="ECO:0000259" key="18">
    <source>
        <dbReference type="PROSITE" id="PS51190"/>
    </source>
</evidence>
<feature type="compositionally biased region" description="Low complexity" evidence="15">
    <location>
        <begin position="852"/>
        <end position="877"/>
    </location>
</feature>
<dbReference type="Pfam" id="PF00454">
    <property type="entry name" value="PI3_PI4_kinase"/>
    <property type="match status" value="1"/>
</dbReference>
<feature type="domain" description="FATC" evidence="18">
    <location>
        <begin position="3032"/>
        <end position="3064"/>
    </location>
</feature>
<dbReference type="SMART" id="SM00146">
    <property type="entry name" value="PI3Kc"/>
    <property type="match status" value="1"/>
</dbReference>
<comment type="function">
    <text evidence="14">Serine/threonine protein kinase which activates checkpoint signaling upon genotoxic stresses such as ionizing radiation (IR), ultraviolet light (UV), or DNA replication stalling, thereby acting as a DNA damage sensor. Recognizes the substrate consensus sequence [ST]-Q. Phosphorylates histone H2A to form H2AS128ph (gamma-H2A) at sites of DNA damage, involved in the regulation of DNA damage response mechanism. Required for the control of telomere length and genome stability.</text>
</comment>
<keyword evidence="6 14" id="KW-0808">Transferase</keyword>
<evidence type="ECO:0000313" key="19">
    <source>
        <dbReference type="EMBL" id="MBW0465571.1"/>
    </source>
</evidence>
<dbReference type="Proteomes" id="UP000765509">
    <property type="component" value="Unassembled WGS sequence"/>
</dbReference>
<evidence type="ECO:0000259" key="17">
    <source>
        <dbReference type="PROSITE" id="PS51189"/>
    </source>
</evidence>
<evidence type="ECO:0000313" key="20">
    <source>
        <dbReference type="Proteomes" id="UP000765509"/>
    </source>
</evidence>
<evidence type="ECO:0000256" key="14">
    <source>
        <dbReference type="RuleBase" id="RU365027"/>
    </source>
</evidence>
<dbReference type="InterPro" id="IPR000403">
    <property type="entry name" value="PI3/4_kinase_cat_dom"/>
</dbReference>
<proteinExistence type="inferred from homology"/>
<feature type="domain" description="PI3K/PI4K catalytic" evidence="16">
    <location>
        <begin position="2709"/>
        <end position="3034"/>
    </location>
</feature>
<dbReference type="InterPro" id="IPR011009">
    <property type="entry name" value="Kinase-like_dom_sf"/>
</dbReference>
<keyword evidence="5 14" id="KW-0723">Serine/threonine-protein kinase</keyword>
<dbReference type="Pfam" id="PF11640">
    <property type="entry name" value="TAN"/>
    <property type="match status" value="1"/>
</dbReference>
<keyword evidence="10 14" id="KW-0067">ATP-binding</keyword>
<keyword evidence="8 14" id="KW-0227">DNA damage</keyword>
<evidence type="ECO:0000256" key="6">
    <source>
        <dbReference type="ARBA" id="ARBA00022679"/>
    </source>
</evidence>
<keyword evidence="9 14" id="KW-0418">Kinase</keyword>
<accession>A0A9Q3BH01</accession>
<dbReference type="Pfam" id="PF02260">
    <property type="entry name" value="FATC"/>
    <property type="match status" value="1"/>
</dbReference>
<evidence type="ECO:0000256" key="13">
    <source>
        <dbReference type="ARBA" id="ARBA00048679"/>
    </source>
</evidence>
<reference evidence="19" key="1">
    <citation type="submission" date="2021-03" db="EMBL/GenBank/DDBJ databases">
        <title>Draft genome sequence of rust myrtle Austropuccinia psidii MF-1, a brazilian biotype.</title>
        <authorList>
            <person name="Quecine M.C."/>
            <person name="Pachon D.M.R."/>
            <person name="Bonatelli M.L."/>
            <person name="Correr F.H."/>
            <person name="Franceschini L.M."/>
            <person name="Leite T.F."/>
            <person name="Margarido G.R.A."/>
            <person name="Almeida C.A."/>
            <person name="Ferrarezi J.A."/>
            <person name="Labate C.A."/>
        </authorList>
    </citation>
    <scope>NUCLEOTIDE SEQUENCE</scope>
    <source>
        <strain evidence="19">MF-1</strain>
    </source>
</reference>
<dbReference type="PROSITE" id="PS00916">
    <property type="entry name" value="PI3_4_KINASE_2"/>
    <property type="match status" value="1"/>
</dbReference>
<name>A0A9Q3BH01_9BASI</name>
<evidence type="ECO:0000256" key="10">
    <source>
        <dbReference type="ARBA" id="ARBA00022840"/>
    </source>
</evidence>
<dbReference type="GO" id="GO:0035556">
    <property type="term" value="P:intracellular signal transduction"/>
    <property type="evidence" value="ECO:0007669"/>
    <property type="project" value="UniProtKB-ARBA"/>
</dbReference>
<feature type="compositionally biased region" description="Polar residues" evidence="15">
    <location>
        <begin position="883"/>
        <end position="898"/>
    </location>
</feature>
<evidence type="ECO:0000256" key="8">
    <source>
        <dbReference type="ARBA" id="ARBA00022763"/>
    </source>
</evidence>
<comment type="catalytic activity">
    <reaction evidence="12 14">
        <text>L-threonyl-[protein] + ATP = O-phospho-L-threonyl-[protein] + ADP + H(+)</text>
        <dbReference type="Rhea" id="RHEA:46608"/>
        <dbReference type="Rhea" id="RHEA-COMP:11060"/>
        <dbReference type="Rhea" id="RHEA-COMP:11605"/>
        <dbReference type="ChEBI" id="CHEBI:15378"/>
        <dbReference type="ChEBI" id="CHEBI:30013"/>
        <dbReference type="ChEBI" id="CHEBI:30616"/>
        <dbReference type="ChEBI" id="CHEBI:61977"/>
        <dbReference type="ChEBI" id="CHEBI:456216"/>
        <dbReference type="EC" id="2.7.11.1"/>
    </reaction>
</comment>
<evidence type="ECO:0000256" key="12">
    <source>
        <dbReference type="ARBA" id="ARBA00047899"/>
    </source>
</evidence>
<evidence type="ECO:0000256" key="9">
    <source>
        <dbReference type="ARBA" id="ARBA00022777"/>
    </source>
</evidence>
<dbReference type="GO" id="GO:0005634">
    <property type="term" value="C:nucleus"/>
    <property type="evidence" value="ECO:0007669"/>
    <property type="project" value="UniProtKB-SubCell"/>
</dbReference>
<comment type="catalytic activity">
    <reaction evidence="13">
        <text>L-seryl-[protein] + ATP = O-phospho-L-seryl-[protein] + ADP + H(+)</text>
        <dbReference type="Rhea" id="RHEA:17989"/>
        <dbReference type="Rhea" id="RHEA-COMP:9863"/>
        <dbReference type="Rhea" id="RHEA-COMP:11604"/>
        <dbReference type="ChEBI" id="CHEBI:15378"/>
        <dbReference type="ChEBI" id="CHEBI:29999"/>
        <dbReference type="ChEBI" id="CHEBI:30616"/>
        <dbReference type="ChEBI" id="CHEBI:83421"/>
        <dbReference type="ChEBI" id="CHEBI:456216"/>
        <dbReference type="EC" id="2.7.11.1"/>
    </reaction>
</comment>
<evidence type="ECO:0000256" key="5">
    <source>
        <dbReference type="ARBA" id="ARBA00022527"/>
    </source>
</evidence>
<evidence type="ECO:0000256" key="4">
    <source>
        <dbReference type="ARBA" id="ARBA00014619"/>
    </source>
</evidence>
<dbReference type="Gene3D" id="1.10.1070.11">
    <property type="entry name" value="Phosphatidylinositol 3-/4-kinase, catalytic domain"/>
    <property type="match status" value="1"/>
</dbReference>
<dbReference type="CDD" id="cd05171">
    <property type="entry name" value="PIKKc_ATM"/>
    <property type="match status" value="1"/>
</dbReference>
<dbReference type="SUPFAM" id="SSF56112">
    <property type="entry name" value="Protein kinase-like (PK-like)"/>
    <property type="match status" value="1"/>
</dbReference>
<dbReference type="InterPro" id="IPR036940">
    <property type="entry name" value="PI3/4_kinase_cat_sf"/>
</dbReference>
<protein>
    <recommendedName>
        <fullName evidence="4 14">Serine/threonine-protein kinase Tel1</fullName>
        <ecNumber evidence="3 14">2.7.11.1</ecNumber>
    </recommendedName>
</protein>
<feature type="domain" description="FAT" evidence="17">
    <location>
        <begin position="2071"/>
        <end position="2581"/>
    </location>
</feature>
<feature type="compositionally biased region" description="Polar residues" evidence="15">
    <location>
        <begin position="2996"/>
        <end position="3019"/>
    </location>
</feature>
<dbReference type="InterPro" id="IPR038980">
    <property type="entry name" value="ATM_plant"/>
</dbReference>
<keyword evidence="7 14" id="KW-0547">Nucleotide-binding</keyword>
<dbReference type="InterPro" id="IPR003152">
    <property type="entry name" value="FATC_dom"/>
</dbReference>
<evidence type="ECO:0000256" key="2">
    <source>
        <dbReference type="ARBA" id="ARBA00010769"/>
    </source>
</evidence>
<dbReference type="EC" id="2.7.11.1" evidence="3 14"/>
<keyword evidence="20" id="KW-1185">Reference proteome</keyword>
<comment type="similarity">
    <text evidence="2 14">Belongs to the PI3/PI4-kinase family. ATM subfamily.</text>
</comment>
<dbReference type="PANTHER" id="PTHR37079:SF4">
    <property type="entry name" value="SERINE_THREONINE-PROTEIN KINASE ATM"/>
    <property type="match status" value="1"/>
</dbReference>
<dbReference type="PROSITE" id="PS51189">
    <property type="entry name" value="FAT"/>
    <property type="match status" value="1"/>
</dbReference>
<evidence type="ECO:0000256" key="15">
    <source>
        <dbReference type="SAM" id="MobiDB-lite"/>
    </source>
</evidence>
<dbReference type="PROSITE" id="PS50290">
    <property type="entry name" value="PI3_4_KINASE_3"/>
    <property type="match status" value="1"/>
</dbReference>
<dbReference type="Gene3D" id="3.30.1010.10">
    <property type="entry name" value="Phosphatidylinositol 3-kinase Catalytic Subunit, Chain A, domain 4"/>
    <property type="match status" value="1"/>
</dbReference>
<evidence type="ECO:0000256" key="11">
    <source>
        <dbReference type="ARBA" id="ARBA00023242"/>
    </source>
</evidence>
<dbReference type="GO" id="GO:0005524">
    <property type="term" value="F:ATP binding"/>
    <property type="evidence" value="ECO:0007669"/>
    <property type="project" value="UniProtKB-KW"/>
</dbReference>
<keyword evidence="14" id="KW-0156">Chromatin regulator</keyword>
<dbReference type="PROSITE" id="PS51190">
    <property type="entry name" value="FATC"/>
    <property type="match status" value="1"/>
</dbReference>